<reference evidence="10 11" key="1">
    <citation type="submission" date="2023-03" db="EMBL/GenBank/DDBJ databases">
        <title>WGS of Gossypium arboreum.</title>
        <authorList>
            <person name="Yu D."/>
        </authorList>
    </citation>
    <scope>NUCLEOTIDE SEQUENCE [LARGE SCALE GENOMIC DNA]</scope>
    <source>
        <tissue evidence="10">Leaf</tissue>
    </source>
</reference>
<dbReference type="Proteomes" id="UP001358586">
    <property type="component" value="Chromosome 9"/>
</dbReference>
<keyword evidence="11" id="KW-1185">Reference proteome</keyword>
<evidence type="ECO:0000256" key="6">
    <source>
        <dbReference type="ARBA" id="ARBA00023295"/>
    </source>
</evidence>
<accession>A0ABR0NPA3</accession>
<dbReference type="InterPro" id="IPR012334">
    <property type="entry name" value="Pectin_lyas_fold"/>
</dbReference>
<keyword evidence="9" id="KW-0732">Signal</keyword>
<comment type="similarity">
    <text evidence="2 8">Belongs to the glycosyl hydrolase 28 family.</text>
</comment>
<keyword evidence="4" id="KW-0964">Secreted</keyword>
<gene>
    <name evidence="10" type="ORF">PVK06_030804</name>
</gene>
<evidence type="ECO:0000256" key="8">
    <source>
        <dbReference type="RuleBase" id="RU361169"/>
    </source>
</evidence>
<dbReference type="InterPro" id="IPR006626">
    <property type="entry name" value="PbH1"/>
</dbReference>
<dbReference type="Pfam" id="PF00295">
    <property type="entry name" value="Glyco_hydro_28"/>
    <property type="match status" value="2"/>
</dbReference>
<keyword evidence="7" id="KW-0961">Cell wall biogenesis/degradation</keyword>
<sequence length="791" mass="84930">MASMRLLAIIAILVQGLVNGDSHELPSFDPELAVAKVWEVAEGKVGPDVKVFNVVDFGAKPDGTTISTINFIRAFKAACNHNGRAMLVIPEGNFLLGSMLLSGPCTFQPPLMVQFNGNLLPQGSTSTAENADWITFINFNGLFISGKGTINGLGEKEAWKAVCDGCRRKAANLKLIKLNDVLISGITSVNAKGFHMMISVCNNFVITNVNISAPDESPNTDGIHMSKTNKVRISNSTIGTGDDCVSMIHGTTNVTVENVKCGPGHGFSIGSLGHYDAEFDVFGITVRNCSLAYTENGARIKTYRNESPSKASGIIFQDLTMDHVKNPILIDQEYATIPGSVDSKVLISDVEFSNIRGTTISKIAVVLACSQSFPCKGITLKDIHLEYTVNGDSHELPSFDPELAVAKVWEVAEGKVGPDVKVFNVVDFGAKPDGTTISTINFIRAFKAACNHNGRAMLVIPEGNFLLGSMLLSGPCTFQPPLMVQFNGNLLPQGSTSTAENADWITFINFNGLFISGKGTINGLGEKEAWKAVCDGCRRKAANLKLIKLNDVLISGITSVNAKGFHMMISVCNNFVITNVNISAPDESPNTDGIHMSKTNKVRISNSTIGTGDDCVSMIHGTTNVTVENVKCGPGHGFSIGSLGHYDAEFDVFGITVRNCSLAYTENGARIKTYRNESPSKASGIIFQDLTMDHVKNPILIDQEYATIPGSVDSKVLISDVEFSNIRGTTISKIAVVLACSQSFPCKGITLKDIHLEYTGDPDHNEDTPFSSNCTNVKVNYIGEQLPPPCA</sequence>
<dbReference type="PANTHER" id="PTHR31375">
    <property type="match status" value="1"/>
</dbReference>
<proteinExistence type="inferred from homology"/>
<organism evidence="10 11">
    <name type="scientific">Gossypium arboreum</name>
    <name type="common">Tree cotton</name>
    <name type="synonym">Gossypium nanking</name>
    <dbReference type="NCBI Taxonomy" id="29729"/>
    <lineage>
        <taxon>Eukaryota</taxon>
        <taxon>Viridiplantae</taxon>
        <taxon>Streptophyta</taxon>
        <taxon>Embryophyta</taxon>
        <taxon>Tracheophyta</taxon>
        <taxon>Spermatophyta</taxon>
        <taxon>Magnoliopsida</taxon>
        <taxon>eudicotyledons</taxon>
        <taxon>Gunneridae</taxon>
        <taxon>Pentapetalae</taxon>
        <taxon>rosids</taxon>
        <taxon>malvids</taxon>
        <taxon>Malvales</taxon>
        <taxon>Malvaceae</taxon>
        <taxon>Malvoideae</taxon>
        <taxon>Gossypium</taxon>
    </lineage>
</organism>
<feature type="signal peptide" evidence="9">
    <location>
        <begin position="1"/>
        <end position="20"/>
    </location>
</feature>
<evidence type="ECO:0000256" key="9">
    <source>
        <dbReference type="SAM" id="SignalP"/>
    </source>
</evidence>
<dbReference type="SMART" id="SM00710">
    <property type="entry name" value="PbH1"/>
    <property type="match status" value="11"/>
</dbReference>
<comment type="caution">
    <text evidence="10">The sequence shown here is derived from an EMBL/GenBank/DDBJ whole genome shotgun (WGS) entry which is preliminary data.</text>
</comment>
<evidence type="ECO:0000313" key="11">
    <source>
        <dbReference type="Proteomes" id="UP001358586"/>
    </source>
</evidence>
<dbReference type="InterPro" id="IPR011050">
    <property type="entry name" value="Pectin_lyase_fold/virulence"/>
</dbReference>
<evidence type="ECO:0000256" key="1">
    <source>
        <dbReference type="ARBA" id="ARBA00004191"/>
    </source>
</evidence>
<evidence type="ECO:0000256" key="2">
    <source>
        <dbReference type="ARBA" id="ARBA00008834"/>
    </source>
</evidence>
<evidence type="ECO:0008006" key="12">
    <source>
        <dbReference type="Google" id="ProtNLM"/>
    </source>
</evidence>
<comment type="subcellular location">
    <subcellularLocation>
        <location evidence="1">Secreted</location>
        <location evidence="1">Cell wall</location>
    </subcellularLocation>
</comment>
<dbReference type="EMBL" id="JARKNE010000009">
    <property type="protein sequence ID" value="KAK5803163.1"/>
    <property type="molecule type" value="Genomic_DNA"/>
</dbReference>
<evidence type="ECO:0000256" key="5">
    <source>
        <dbReference type="ARBA" id="ARBA00022801"/>
    </source>
</evidence>
<dbReference type="InterPro" id="IPR000743">
    <property type="entry name" value="Glyco_hydro_28"/>
</dbReference>
<keyword evidence="6 8" id="KW-0326">Glycosidase</keyword>
<evidence type="ECO:0000256" key="7">
    <source>
        <dbReference type="ARBA" id="ARBA00023316"/>
    </source>
</evidence>
<evidence type="ECO:0000256" key="4">
    <source>
        <dbReference type="ARBA" id="ARBA00022525"/>
    </source>
</evidence>
<name>A0ABR0NPA3_GOSAR</name>
<dbReference type="Gene3D" id="2.160.20.10">
    <property type="entry name" value="Single-stranded right-handed beta-helix, Pectin lyase-like"/>
    <property type="match status" value="2"/>
</dbReference>
<evidence type="ECO:0000256" key="3">
    <source>
        <dbReference type="ARBA" id="ARBA00022512"/>
    </source>
</evidence>
<keyword evidence="5 8" id="KW-0378">Hydrolase</keyword>
<feature type="chain" id="PRO_5046269932" description="Exopolygalacturonase-like" evidence="9">
    <location>
        <begin position="21"/>
        <end position="791"/>
    </location>
</feature>
<keyword evidence="3" id="KW-0134">Cell wall</keyword>
<evidence type="ECO:0000313" key="10">
    <source>
        <dbReference type="EMBL" id="KAK5803163.1"/>
    </source>
</evidence>
<protein>
    <recommendedName>
        <fullName evidence="12">Exopolygalacturonase-like</fullName>
    </recommendedName>
</protein>
<dbReference type="SUPFAM" id="SSF51126">
    <property type="entry name" value="Pectin lyase-like"/>
    <property type="match status" value="2"/>
</dbReference>